<feature type="region of interest" description="Disordered" evidence="1">
    <location>
        <begin position="544"/>
        <end position="563"/>
    </location>
</feature>
<evidence type="ECO:0000313" key="4">
    <source>
        <dbReference type="Proteomes" id="UP001153365"/>
    </source>
</evidence>
<keyword evidence="2" id="KW-1133">Transmembrane helix</keyword>
<feature type="compositionally biased region" description="Basic and acidic residues" evidence="1">
    <location>
        <begin position="785"/>
        <end position="801"/>
    </location>
</feature>
<protein>
    <submittedName>
        <fullName evidence="3">Expressed protein</fullName>
    </submittedName>
</protein>
<evidence type="ECO:0000313" key="3">
    <source>
        <dbReference type="EMBL" id="CAH7672589.1"/>
    </source>
</evidence>
<evidence type="ECO:0000256" key="1">
    <source>
        <dbReference type="SAM" id="MobiDB-lite"/>
    </source>
</evidence>
<feature type="compositionally biased region" description="Basic and acidic residues" evidence="1">
    <location>
        <begin position="918"/>
        <end position="927"/>
    </location>
</feature>
<dbReference type="Proteomes" id="UP001153365">
    <property type="component" value="Unassembled WGS sequence"/>
</dbReference>
<sequence length="974" mass="107205">MESQPLPDWLQVVTLRYQDSDQFTTGLIQLPIPYDGPKIPLGWPYTMAPQNTKTESSETYMTSMAPPPAVTQTLKFLDGGGPFTVVDGVIITSSSAPAPTYAPSILPSPATITSPPSLPKPSLIVMTSVFTVTSVIKDQNTSTAQTGATYNSIVTGFILLLLFSATLTAIILVFLIRRRRKQMREASERKLDFGYSIPEVKSRAYICDYPHRKDSSQNYCKHSEAMRKRTDLLAPEVKLQEGHNIDSMESKFIDPKDFEGPSEKSRWKKLVEHFQSLFRRTPHLAHECESKVIHLHPGDDVRRYYQNPYHDPSISTDTAVRVFRWRTRCESPSPSALFISNLTLSSKTTNQEPKSDGKGNLHANGTFCYGQSSVVSGPKKKSKRCFLSPSTSGKEAKSSPEQLWNYGASESARELRLPKKKATNTSNSKNCAFFRGNQTSSSRSSRRNNRIKQYSDFSPPLLLDERSDDDECSNDTDASDSPVDYETVPMRSSPIKKVLNSDLGGVESDFNLSTQESRICLHTRLGCSAKRIRKKRPSSISFKNGAEVDLGEDPSKNSPSTPFILSTKPLVIKKSSPSSSASKVGGLKSHMLMDEGTIIPSPYNSQNGSSVDANMSHDELNNSSGRNTEALSGVINSHNFRKSPSDLPNYPCASHQSASASRGDVGSLSSGAFNSIVNKDEDHQSVLSIGNVGGVTELGLLKNKVSQNTLDEDKSFASGELFYVKPRKSAVTREISWNFDQESSANTNPHELLNKSPSLDPIPEATKSGELISPVKSSSDSSQVKFDKTHSSHGSQERVTDESVVSPTQAKCGIIKRGTFVSNPYFPHHAAPDSLASDKVSSEARAERRISIAVSKSLNSMEGNRRCVSTPVNIGKNSSEYDMVSPRDLESYLNESQSPLGRIAARTRRLIQLPGNDRYSDSEGEKVPEDDEESGENDRLLVNGERNSSICSRATLGKLVKLFFYLITNRDCMN</sequence>
<comment type="caution">
    <text evidence="3">The sequence shown here is derived from an EMBL/GenBank/DDBJ whole genome shotgun (WGS) entry which is preliminary data.</text>
</comment>
<gene>
    <name evidence="3" type="ORF">PPACK8108_LOCUS7404</name>
</gene>
<accession>A0AAV0AUI8</accession>
<proteinExistence type="predicted"/>
<keyword evidence="2" id="KW-0812">Transmembrane</keyword>
<keyword evidence="2" id="KW-0472">Membrane</keyword>
<name>A0AAV0AUI8_PHAPC</name>
<keyword evidence="4" id="KW-1185">Reference proteome</keyword>
<dbReference type="AlphaFoldDB" id="A0AAV0AUI8"/>
<organism evidence="3 4">
    <name type="scientific">Phakopsora pachyrhizi</name>
    <name type="common">Asian soybean rust disease fungus</name>
    <dbReference type="NCBI Taxonomy" id="170000"/>
    <lineage>
        <taxon>Eukaryota</taxon>
        <taxon>Fungi</taxon>
        <taxon>Dikarya</taxon>
        <taxon>Basidiomycota</taxon>
        <taxon>Pucciniomycotina</taxon>
        <taxon>Pucciniomycetes</taxon>
        <taxon>Pucciniales</taxon>
        <taxon>Phakopsoraceae</taxon>
        <taxon>Phakopsora</taxon>
    </lineage>
</organism>
<feature type="region of interest" description="Disordered" evidence="1">
    <location>
        <begin position="374"/>
        <end position="488"/>
    </location>
</feature>
<dbReference type="EMBL" id="CALTRL010001463">
    <property type="protein sequence ID" value="CAH7672589.1"/>
    <property type="molecule type" value="Genomic_DNA"/>
</dbReference>
<feature type="region of interest" description="Disordered" evidence="1">
    <location>
        <begin position="914"/>
        <end position="939"/>
    </location>
</feature>
<feature type="transmembrane region" description="Helical" evidence="2">
    <location>
        <begin position="153"/>
        <end position="176"/>
    </location>
</feature>
<evidence type="ECO:0000256" key="2">
    <source>
        <dbReference type="SAM" id="Phobius"/>
    </source>
</evidence>
<feature type="region of interest" description="Disordered" evidence="1">
    <location>
        <begin position="742"/>
        <end position="806"/>
    </location>
</feature>
<feature type="region of interest" description="Disordered" evidence="1">
    <location>
        <begin position="638"/>
        <end position="665"/>
    </location>
</feature>
<feature type="compositionally biased region" description="Acidic residues" evidence="1">
    <location>
        <begin position="466"/>
        <end position="478"/>
    </location>
</feature>
<reference evidence="3" key="1">
    <citation type="submission" date="2022-06" db="EMBL/GenBank/DDBJ databases">
        <authorList>
            <consortium name="SYNGENTA / RWTH Aachen University"/>
        </authorList>
    </citation>
    <scope>NUCLEOTIDE SEQUENCE</scope>
</reference>